<accession>A0A8I6SRY7</accession>
<dbReference type="AlphaFoldDB" id="A0A8I6SRY7"/>
<proteinExistence type="predicted"/>
<organism evidence="2 3">
    <name type="scientific">Cimex lectularius</name>
    <name type="common">Bed bug</name>
    <name type="synonym">Acanthia lectularia</name>
    <dbReference type="NCBI Taxonomy" id="79782"/>
    <lineage>
        <taxon>Eukaryota</taxon>
        <taxon>Metazoa</taxon>
        <taxon>Ecdysozoa</taxon>
        <taxon>Arthropoda</taxon>
        <taxon>Hexapoda</taxon>
        <taxon>Insecta</taxon>
        <taxon>Pterygota</taxon>
        <taxon>Neoptera</taxon>
        <taxon>Paraneoptera</taxon>
        <taxon>Hemiptera</taxon>
        <taxon>Heteroptera</taxon>
        <taxon>Panheteroptera</taxon>
        <taxon>Cimicomorpha</taxon>
        <taxon>Cimicidae</taxon>
        <taxon>Cimex</taxon>
    </lineage>
</organism>
<keyword evidence="3" id="KW-1185">Reference proteome</keyword>
<evidence type="ECO:0000313" key="2">
    <source>
        <dbReference type="EnsemblMetazoa" id="XP_024086431.1"/>
    </source>
</evidence>
<dbReference type="EnsemblMetazoa" id="XM_024230663.1">
    <property type="protein sequence ID" value="XP_024086431.1"/>
    <property type="gene ID" value="LOC106667667"/>
</dbReference>
<feature type="transmembrane region" description="Helical" evidence="1">
    <location>
        <begin position="91"/>
        <end position="117"/>
    </location>
</feature>
<protein>
    <submittedName>
        <fullName evidence="2">Uncharacterized protein</fullName>
    </submittedName>
</protein>
<name>A0A8I6SRY7_CIMLE</name>
<keyword evidence="1" id="KW-0472">Membrane</keyword>
<keyword evidence="1" id="KW-1133">Transmembrane helix</keyword>
<keyword evidence="1" id="KW-0812">Transmembrane</keyword>
<dbReference type="KEGG" id="clec:106667667"/>
<reference evidence="2" key="1">
    <citation type="submission" date="2022-01" db="UniProtKB">
        <authorList>
            <consortium name="EnsemblMetazoa"/>
        </authorList>
    </citation>
    <scope>IDENTIFICATION</scope>
</reference>
<dbReference type="GeneID" id="106667667"/>
<evidence type="ECO:0000256" key="1">
    <source>
        <dbReference type="SAM" id="Phobius"/>
    </source>
</evidence>
<dbReference type="Proteomes" id="UP000494040">
    <property type="component" value="Unassembled WGS sequence"/>
</dbReference>
<sequence>MRGGSGRRGTRGDERGGLSFFVVCALVFFPGDDKWTFSGFSGLFYGGKRSFWTSNCTTGFIRVRQLFALDFQRAAGILRIAPIGHAVGTSIVLVVFAVSTTDIAFGLTQSFCMFNCYTQRISTRNLRSFYKKSFNLMMS</sequence>
<dbReference type="RefSeq" id="XP_024086431.1">
    <property type="nucleotide sequence ID" value="XM_024230663.1"/>
</dbReference>
<evidence type="ECO:0000313" key="3">
    <source>
        <dbReference type="Proteomes" id="UP000494040"/>
    </source>
</evidence>